<accession>A0A0E9SB59</accession>
<name>A0A0E9SB59_ANGAN</name>
<protein>
    <submittedName>
        <fullName evidence="1">Uncharacterized protein</fullName>
    </submittedName>
</protein>
<evidence type="ECO:0000313" key="1">
    <source>
        <dbReference type="EMBL" id="JAH38649.1"/>
    </source>
</evidence>
<reference evidence="1" key="1">
    <citation type="submission" date="2014-11" db="EMBL/GenBank/DDBJ databases">
        <authorList>
            <person name="Amaro Gonzalez C."/>
        </authorList>
    </citation>
    <scope>NUCLEOTIDE SEQUENCE</scope>
</reference>
<sequence length="33" mass="3337">MWVETLGLVPPHICGIFNGPPGASGGALPVHVL</sequence>
<dbReference type="EMBL" id="GBXM01069928">
    <property type="protein sequence ID" value="JAH38649.1"/>
    <property type="molecule type" value="Transcribed_RNA"/>
</dbReference>
<organism evidence="1">
    <name type="scientific">Anguilla anguilla</name>
    <name type="common">European freshwater eel</name>
    <name type="synonym">Muraena anguilla</name>
    <dbReference type="NCBI Taxonomy" id="7936"/>
    <lineage>
        <taxon>Eukaryota</taxon>
        <taxon>Metazoa</taxon>
        <taxon>Chordata</taxon>
        <taxon>Craniata</taxon>
        <taxon>Vertebrata</taxon>
        <taxon>Euteleostomi</taxon>
        <taxon>Actinopterygii</taxon>
        <taxon>Neopterygii</taxon>
        <taxon>Teleostei</taxon>
        <taxon>Anguilliformes</taxon>
        <taxon>Anguillidae</taxon>
        <taxon>Anguilla</taxon>
    </lineage>
</organism>
<proteinExistence type="predicted"/>
<reference evidence="1" key="2">
    <citation type="journal article" date="2015" name="Fish Shellfish Immunol.">
        <title>Early steps in the European eel (Anguilla anguilla)-Vibrio vulnificus interaction in the gills: Role of the RtxA13 toxin.</title>
        <authorList>
            <person name="Callol A."/>
            <person name="Pajuelo D."/>
            <person name="Ebbesson L."/>
            <person name="Teles M."/>
            <person name="MacKenzie S."/>
            <person name="Amaro C."/>
        </authorList>
    </citation>
    <scope>NUCLEOTIDE SEQUENCE</scope>
</reference>
<dbReference type="AlphaFoldDB" id="A0A0E9SB59"/>